<dbReference type="InterPro" id="IPR052018">
    <property type="entry name" value="PHP_domain"/>
</dbReference>
<evidence type="ECO:0000313" key="2">
    <source>
        <dbReference type="EMBL" id="MDN5212694.1"/>
    </source>
</evidence>
<name>A0ABT8L4K7_9BACT</name>
<evidence type="ECO:0000259" key="1">
    <source>
        <dbReference type="SMART" id="SM00481"/>
    </source>
</evidence>
<gene>
    <name evidence="2" type="ORF">QQ020_11580</name>
</gene>
<dbReference type="Proteomes" id="UP001172083">
    <property type="component" value="Unassembled WGS sequence"/>
</dbReference>
<accession>A0ABT8L4K7</accession>
<dbReference type="PANTHER" id="PTHR42924:SF11">
    <property type="entry name" value="POLYMERASE_HISTIDINOL PHOSPHATASE N-TERMINAL DOMAIN-CONTAINING PROTEIN"/>
    <property type="match status" value="1"/>
</dbReference>
<proteinExistence type="predicted"/>
<sequence length="398" mass="45751">MKINRFVTFFLIIILLNTTCSSKKETRRWYKGNLHTHSYWSDGDEFPEMIMDWYKSHGYHFVALSDHNILAEGEKWKNISTSIIREKGFKKYLEKYGEDWVVYKEDSSGISVKLKTFEEYVPLFEEAEKFHILQGEEITTSFGKKPIHINASNIQHLIIPKDGANVTEVMQNNIDAVLEQREKTGVPILPHINHPNFHYGISAQDIIGLKGERFFEVYNGHPHVRNLGDSAHISTEEMWDVINLAYFKNNQPLIYGIATDDSHSYHQFGTEYSNAGRGWVMVAAKALQADSLINAMERGEFYASTGVVLKDVDYSHHQLTIEVAPEPGIEYEIQFIGANNQENQANILKKESGNIAEFTITEEHQFVRAKVISTKLKENPNVEGEYEVAWTQPVRYIN</sequence>
<dbReference type="InterPro" id="IPR003141">
    <property type="entry name" value="Pol/His_phosphatase_N"/>
</dbReference>
<dbReference type="EMBL" id="JAUJEB010000001">
    <property type="protein sequence ID" value="MDN5212694.1"/>
    <property type="molecule type" value="Genomic_DNA"/>
</dbReference>
<dbReference type="RefSeq" id="WP_346758011.1">
    <property type="nucleotide sequence ID" value="NZ_JAUJEB010000001.1"/>
</dbReference>
<reference evidence="2" key="1">
    <citation type="submission" date="2023-06" db="EMBL/GenBank/DDBJ databases">
        <title>Genomic of Agaribacillus aureum.</title>
        <authorList>
            <person name="Wang G."/>
        </authorList>
    </citation>
    <scope>NUCLEOTIDE SEQUENCE</scope>
    <source>
        <strain evidence="2">BMA12</strain>
    </source>
</reference>
<dbReference type="PANTHER" id="PTHR42924">
    <property type="entry name" value="EXONUCLEASE"/>
    <property type="match status" value="1"/>
</dbReference>
<protein>
    <submittedName>
        <fullName evidence="2">Histidinol-phosphatase</fullName>
    </submittedName>
</protein>
<feature type="domain" description="Polymerase/histidinol phosphatase N-terminal" evidence="1">
    <location>
        <begin position="32"/>
        <end position="142"/>
    </location>
</feature>
<dbReference type="SMART" id="SM00481">
    <property type="entry name" value="POLIIIAc"/>
    <property type="match status" value="1"/>
</dbReference>
<dbReference type="InterPro" id="IPR016195">
    <property type="entry name" value="Pol/histidinol_Pase-like"/>
</dbReference>
<dbReference type="Gene3D" id="3.20.20.140">
    <property type="entry name" value="Metal-dependent hydrolases"/>
    <property type="match status" value="1"/>
</dbReference>
<organism evidence="2 3">
    <name type="scientific">Agaribacillus aureus</name>
    <dbReference type="NCBI Taxonomy" id="3051825"/>
    <lineage>
        <taxon>Bacteria</taxon>
        <taxon>Pseudomonadati</taxon>
        <taxon>Bacteroidota</taxon>
        <taxon>Cytophagia</taxon>
        <taxon>Cytophagales</taxon>
        <taxon>Splendidivirgaceae</taxon>
        <taxon>Agaribacillus</taxon>
    </lineage>
</organism>
<dbReference type="SUPFAM" id="SSF89550">
    <property type="entry name" value="PHP domain-like"/>
    <property type="match status" value="1"/>
</dbReference>
<keyword evidence="3" id="KW-1185">Reference proteome</keyword>
<comment type="caution">
    <text evidence="2">The sequence shown here is derived from an EMBL/GenBank/DDBJ whole genome shotgun (WGS) entry which is preliminary data.</text>
</comment>
<evidence type="ECO:0000313" key="3">
    <source>
        <dbReference type="Proteomes" id="UP001172083"/>
    </source>
</evidence>